<dbReference type="RefSeq" id="WP_219778474.1">
    <property type="nucleotide sequence ID" value="NZ_JAHXPT010000003.1"/>
</dbReference>
<reference evidence="1 2" key="1">
    <citation type="submission" date="2021-07" db="EMBL/GenBank/DDBJ databases">
        <title>Clostridium weizhouense sp. nov., an anaerobic bacterium isolated from activated sludge of Petroleum wastewater.</title>
        <authorList>
            <person name="Li Q."/>
        </authorList>
    </citation>
    <scope>NUCLEOTIDE SEQUENCE [LARGE SCALE GENOMIC DNA]</scope>
    <source>
        <strain evidence="1 2">YB-6</strain>
    </source>
</reference>
<proteinExistence type="predicted"/>
<keyword evidence="2" id="KW-1185">Reference proteome</keyword>
<protein>
    <submittedName>
        <fullName evidence="1">Uncharacterized protein</fullName>
    </submittedName>
</protein>
<organism evidence="1 2">
    <name type="scientific">Clostridium weizhouense</name>
    <dbReference type="NCBI Taxonomy" id="2859781"/>
    <lineage>
        <taxon>Bacteria</taxon>
        <taxon>Bacillati</taxon>
        <taxon>Bacillota</taxon>
        <taxon>Clostridia</taxon>
        <taxon>Eubacteriales</taxon>
        <taxon>Clostridiaceae</taxon>
        <taxon>Clostridium</taxon>
    </lineage>
</organism>
<sequence length="76" mass="8855">MNGYELIMRVQQKMQDPKFAEKFNKAVVELNSIPGLQQEVLKIAQIQDEKKREKAMDRLPNKAKKAVKEVLRMLEA</sequence>
<accession>A0ABS7ALH2</accession>
<evidence type="ECO:0000313" key="1">
    <source>
        <dbReference type="EMBL" id="MBW6409414.1"/>
    </source>
</evidence>
<gene>
    <name evidence="1" type="ORF">KYD98_04865</name>
</gene>
<comment type="caution">
    <text evidence="1">The sequence shown here is derived from an EMBL/GenBank/DDBJ whole genome shotgun (WGS) entry which is preliminary data.</text>
</comment>
<evidence type="ECO:0000313" key="2">
    <source>
        <dbReference type="Proteomes" id="UP001519921"/>
    </source>
</evidence>
<dbReference type="EMBL" id="JAHXPT010000003">
    <property type="protein sequence ID" value="MBW6409414.1"/>
    <property type="molecule type" value="Genomic_DNA"/>
</dbReference>
<name>A0ABS7ALH2_9CLOT</name>
<dbReference type="Proteomes" id="UP001519921">
    <property type="component" value="Unassembled WGS sequence"/>
</dbReference>